<dbReference type="AlphaFoldDB" id="A0A8A1LRW5"/>
<accession>A0A8A1LRW5</accession>
<dbReference type="Proteomes" id="UP000663419">
    <property type="component" value="Chromosome 3"/>
</dbReference>
<protein>
    <submittedName>
        <fullName evidence="1">Uncharacterized protein</fullName>
    </submittedName>
</protein>
<evidence type="ECO:0000313" key="2">
    <source>
        <dbReference type="Proteomes" id="UP000663419"/>
    </source>
</evidence>
<proteinExistence type="predicted"/>
<dbReference type="EMBL" id="CP069104">
    <property type="protein sequence ID" value="QSS54737.1"/>
    <property type="molecule type" value="Genomic_DNA"/>
</dbReference>
<dbReference type="VEuPathDB" id="FungiDB:I7I53_02388"/>
<sequence>MQQGAMCETILEENAELSANRLRFLDLLETKAPWSNSRNHFYFLEMKVYSEYFMVTGNWWSYTRYSS</sequence>
<name>A0A8A1LRW5_AJEC8</name>
<evidence type="ECO:0000313" key="1">
    <source>
        <dbReference type="EMBL" id="QSS54737.1"/>
    </source>
</evidence>
<gene>
    <name evidence="1" type="ORF">I7I53_02388</name>
</gene>
<reference evidence="1" key="1">
    <citation type="submission" date="2021-01" db="EMBL/GenBank/DDBJ databases">
        <title>Chromosome-level genome assembly of a human fungal pathogen reveals clustering of transcriptionally co-regulated genes.</title>
        <authorList>
            <person name="Voorhies M."/>
            <person name="Cohen S."/>
            <person name="Shea T.P."/>
            <person name="Petrus S."/>
            <person name="Munoz J.F."/>
            <person name="Poplawski S."/>
            <person name="Goldman W.E."/>
            <person name="Michael T."/>
            <person name="Cuomo C.A."/>
            <person name="Sil A."/>
            <person name="Beyhan S."/>
        </authorList>
    </citation>
    <scope>NUCLEOTIDE SEQUENCE</scope>
    <source>
        <strain evidence="1">H88</strain>
    </source>
</reference>
<organism evidence="1 2">
    <name type="scientific">Ajellomyces capsulatus (strain H88)</name>
    <name type="common">Darling's disease fungus</name>
    <name type="synonym">Histoplasma capsulatum</name>
    <dbReference type="NCBI Taxonomy" id="544711"/>
    <lineage>
        <taxon>Eukaryota</taxon>
        <taxon>Fungi</taxon>
        <taxon>Dikarya</taxon>
        <taxon>Ascomycota</taxon>
        <taxon>Pezizomycotina</taxon>
        <taxon>Eurotiomycetes</taxon>
        <taxon>Eurotiomycetidae</taxon>
        <taxon>Onygenales</taxon>
        <taxon>Ajellomycetaceae</taxon>
        <taxon>Histoplasma</taxon>
    </lineage>
</organism>